<dbReference type="GO" id="GO:0016887">
    <property type="term" value="F:ATP hydrolysis activity"/>
    <property type="evidence" value="ECO:0007669"/>
    <property type="project" value="InterPro"/>
</dbReference>
<gene>
    <name evidence="3" type="ORF">MELLADRAFT_37375</name>
</gene>
<dbReference type="SUPFAM" id="SSF118116">
    <property type="entry name" value="DNA mismatch repair protein MutL"/>
    <property type="match status" value="1"/>
</dbReference>
<dbReference type="PROSITE" id="PS00058">
    <property type="entry name" value="DNA_MISMATCH_REPAIR_1"/>
    <property type="match status" value="1"/>
</dbReference>
<dbReference type="GO" id="GO:0006298">
    <property type="term" value="P:mismatch repair"/>
    <property type="evidence" value="ECO:0007669"/>
    <property type="project" value="InterPro"/>
</dbReference>
<dbReference type="Pfam" id="PF08676">
    <property type="entry name" value="MutL_C"/>
    <property type="match status" value="1"/>
</dbReference>
<dbReference type="Gene3D" id="3.30.565.10">
    <property type="entry name" value="Histidine kinase-like ATPase, C-terminal domain"/>
    <property type="match status" value="1"/>
</dbReference>
<dbReference type="RefSeq" id="XP_007412266.1">
    <property type="nucleotide sequence ID" value="XM_007412204.1"/>
</dbReference>
<dbReference type="FunFam" id="3.30.1370.100:FF:000001">
    <property type="entry name" value="Mismatch repair endonuclease pms1, putative"/>
    <property type="match status" value="1"/>
</dbReference>
<feature type="non-terminal residue" evidence="3">
    <location>
        <position position="1"/>
    </location>
</feature>
<dbReference type="InterPro" id="IPR042121">
    <property type="entry name" value="MutL_C_regsub"/>
</dbReference>
<feature type="domain" description="MutL C-terminal dimerisation" evidence="2">
    <location>
        <begin position="265"/>
        <end position="408"/>
    </location>
</feature>
<dbReference type="InterPro" id="IPR014790">
    <property type="entry name" value="MutL_C"/>
</dbReference>
<dbReference type="Pfam" id="PF13589">
    <property type="entry name" value="HATPase_c_3"/>
    <property type="match status" value="1"/>
</dbReference>
<dbReference type="InParanoid" id="F4RT88"/>
<dbReference type="PANTHER" id="PTHR10073:SF52">
    <property type="entry name" value="MISMATCH REPAIR ENDONUCLEASE PMS2"/>
    <property type="match status" value="1"/>
</dbReference>
<dbReference type="InterPro" id="IPR037198">
    <property type="entry name" value="MutL_C_sf"/>
</dbReference>
<comment type="similarity">
    <text evidence="1">Belongs to the DNA mismatch repair MutL/HexB family.</text>
</comment>
<evidence type="ECO:0000313" key="3">
    <source>
        <dbReference type="EMBL" id="EGG04475.1"/>
    </source>
</evidence>
<dbReference type="InterPro" id="IPR014762">
    <property type="entry name" value="DNA_mismatch_repair_CS"/>
</dbReference>
<dbReference type="HOGENOM" id="CLU_004131_4_1_1"/>
<dbReference type="Proteomes" id="UP000001072">
    <property type="component" value="Unassembled WGS sequence"/>
</dbReference>
<dbReference type="Gene3D" id="3.30.1370.100">
    <property type="entry name" value="MutL, C-terminal domain, regulatory subdomain"/>
    <property type="match status" value="1"/>
</dbReference>
<evidence type="ECO:0000256" key="1">
    <source>
        <dbReference type="ARBA" id="ARBA00006082"/>
    </source>
</evidence>
<sequence length="448" mass="49349">IDLNSVHKLTSSQVVIDLQTAVKELLENSLDAGANAVEIRFKEYGLDGLEVIDNGTGIPEQDLATVGLNHHTSKLTTFEDLGQLKTFGFRGEALSSLCGLSKVKLQTSTSETEPRGWAVDFDKLGNVTSKKICSRSRGTTIGISELFYPLPVRQKQFAKDYKKHFAQAQTLLQAYGLISTSLTLKVYNQPGKGGKVAQFQTRSNGNLRQNFSDIFTAKAAATVIDLNLELSINPDKVVLKSQLEAEAEAALSRTVHKSDFANMKIIGQFNLGFIIVGLGEEDVLIVDQHASDEKYNFERLQRDTKLSGQRLLTPRTLDLPAAEELTAMEHRDLLEMNGFGILIDEDAPVGQRVKLVAQPVSRDTIWGPSGMSFCLCSLTGAPPLRPSKTRKMFASRACRSSVMIGDSLTTGQMRSILDHMGMMEEPWACPHGRPTMRWVSSKFATFSF</sequence>
<dbReference type="Gene3D" id="3.30.1540.20">
    <property type="entry name" value="MutL, C-terminal domain, dimerisation subdomain"/>
    <property type="match status" value="1"/>
</dbReference>
<dbReference type="STRING" id="747676.F4RT88"/>
<dbReference type="PANTHER" id="PTHR10073">
    <property type="entry name" value="DNA MISMATCH REPAIR PROTEIN MLH, PMS, MUTL"/>
    <property type="match status" value="1"/>
</dbReference>
<dbReference type="InterPro" id="IPR042120">
    <property type="entry name" value="MutL_C_dimsub"/>
</dbReference>
<dbReference type="FunCoup" id="F4RT88">
    <property type="interactions" value="369"/>
</dbReference>
<reference evidence="4" key="1">
    <citation type="journal article" date="2011" name="Proc. Natl. Acad. Sci. U.S.A.">
        <title>Obligate biotrophy features unraveled by the genomic analysis of rust fungi.</title>
        <authorList>
            <person name="Duplessis S."/>
            <person name="Cuomo C.A."/>
            <person name="Lin Y.-C."/>
            <person name="Aerts A."/>
            <person name="Tisserant E."/>
            <person name="Veneault-Fourrey C."/>
            <person name="Joly D.L."/>
            <person name="Hacquard S."/>
            <person name="Amselem J."/>
            <person name="Cantarel B.L."/>
            <person name="Chiu R."/>
            <person name="Coutinho P.M."/>
            <person name="Feau N."/>
            <person name="Field M."/>
            <person name="Frey P."/>
            <person name="Gelhaye E."/>
            <person name="Goldberg J."/>
            <person name="Grabherr M.G."/>
            <person name="Kodira C.D."/>
            <person name="Kohler A."/>
            <person name="Kuees U."/>
            <person name="Lindquist E.A."/>
            <person name="Lucas S.M."/>
            <person name="Mago R."/>
            <person name="Mauceli E."/>
            <person name="Morin E."/>
            <person name="Murat C."/>
            <person name="Pangilinan J.L."/>
            <person name="Park R."/>
            <person name="Pearson M."/>
            <person name="Quesneville H."/>
            <person name="Rouhier N."/>
            <person name="Sakthikumar S."/>
            <person name="Salamov A.A."/>
            <person name="Schmutz J."/>
            <person name="Selles B."/>
            <person name="Shapiro H."/>
            <person name="Tanguay P."/>
            <person name="Tuskan G.A."/>
            <person name="Henrissat B."/>
            <person name="Van de Peer Y."/>
            <person name="Rouze P."/>
            <person name="Ellis J.G."/>
            <person name="Dodds P.N."/>
            <person name="Schein J.E."/>
            <person name="Zhong S."/>
            <person name="Hamelin R.C."/>
            <person name="Grigoriev I.V."/>
            <person name="Szabo L.J."/>
            <person name="Martin F."/>
        </authorList>
    </citation>
    <scope>NUCLEOTIDE SEQUENCE [LARGE SCALE GENOMIC DNA]</scope>
    <source>
        <strain evidence="4">98AG31 / pathotype 3-4-7</strain>
    </source>
</reference>
<dbReference type="VEuPathDB" id="FungiDB:MELLADRAFT_37375"/>
<proteinExistence type="inferred from homology"/>
<dbReference type="InterPro" id="IPR038973">
    <property type="entry name" value="MutL/Mlh/Pms-like"/>
</dbReference>
<dbReference type="NCBIfam" id="TIGR00585">
    <property type="entry name" value="mutl"/>
    <property type="match status" value="1"/>
</dbReference>
<dbReference type="OrthoDB" id="10263226at2759"/>
<evidence type="ECO:0000313" key="4">
    <source>
        <dbReference type="Proteomes" id="UP000001072"/>
    </source>
</evidence>
<dbReference type="GeneID" id="18927636"/>
<dbReference type="EMBL" id="GL883118">
    <property type="protein sequence ID" value="EGG04475.1"/>
    <property type="molecule type" value="Genomic_DNA"/>
</dbReference>
<organism evidence="4">
    <name type="scientific">Melampsora larici-populina (strain 98AG31 / pathotype 3-4-7)</name>
    <name type="common">Poplar leaf rust fungus</name>
    <dbReference type="NCBI Taxonomy" id="747676"/>
    <lineage>
        <taxon>Eukaryota</taxon>
        <taxon>Fungi</taxon>
        <taxon>Dikarya</taxon>
        <taxon>Basidiomycota</taxon>
        <taxon>Pucciniomycotina</taxon>
        <taxon>Pucciniomycetes</taxon>
        <taxon>Pucciniales</taxon>
        <taxon>Melampsoraceae</taxon>
        <taxon>Melampsora</taxon>
    </lineage>
</organism>
<dbReference type="FunFam" id="3.30.565.10:FF:000017">
    <property type="entry name" value="PMS1 homolog 1, mismatch repair system component"/>
    <property type="match status" value="1"/>
</dbReference>
<dbReference type="InterPro" id="IPR002099">
    <property type="entry name" value="MutL/Mlh/PMS"/>
</dbReference>
<name>F4RT88_MELLP</name>
<dbReference type="CDD" id="cd16926">
    <property type="entry name" value="HATPase_MutL-MLH-PMS-like"/>
    <property type="match status" value="1"/>
</dbReference>
<dbReference type="eggNOG" id="KOG1978">
    <property type="taxonomic scope" value="Eukaryota"/>
</dbReference>
<dbReference type="GO" id="GO:0032389">
    <property type="term" value="C:MutLalpha complex"/>
    <property type="evidence" value="ECO:0007669"/>
    <property type="project" value="TreeGrafter"/>
</dbReference>
<dbReference type="InterPro" id="IPR036890">
    <property type="entry name" value="HATPase_C_sf"/>
</dbReference>
<evidence type="ECO:0000259" key="2">
    <source>
        <dbReference type="SMART" id="SM00853"/>
    </source>
</evidence>
<keyword evidence="4" id="KW-1185">Reference proteome</keyword>
<dbReference type="KEGG" id="mlr:MELLADRAFT_37375"/>
<dbReference type="SUPFAM" id="SSF55874">
    <property type="entry name" value="ATPase domain of HSP90 chaperone/DNA topoisomerase II/histidine kinase"/>
    <property type="match status" value="1"/>
</dbReference>
<dbReference type="GO" id="GO:0140664">
    <property type="term" value="F:ATP-dependent DNA damage sensor activity"/>
    <property type="evidence" value="ECO:0007669"/>
    <property type="project" value="InterPro"/>
</dbReference>
<dbReference type="AlphaFoldDB" id="F4RT88"/>
<dbReference type="SMART" id="SM00853">
    <property type="entry name" value="MutL_C"/>
    <property type="match status" value="1"/>
</dbReference>
<accession>F4RT88</accession>
<protein>
    <recommendedName>
        <fullName evidence="2">MutL C-terminal dimerisation domain-containing protein</fullName>
    </recommendedName>
</protein>
<dbReference type="GO" id="GO:0030983">
    <property type="term" value="F:mismatched DNA binding"/>
    <property type="evidence" value="ECO:0007669"/>
    <property type="project" value="InterPro"/>
</dbReference>
<dbReference type="GO" id="GO:0005524">
    <property type="term" value="F:ATP binding"/>
    <property type="evidence" value="ECO:0007669"/>
    <property type="project" value="InterPro"/>
</dbReference>